<dbReference type="InterPro" id="IPR001764">
    <property type="entry name" value="Glyco_hydro_3_N"/>
</dbReference>
<dbReference type="InterPro" id="IPR017853">
    <property type="entry name" value="GH"/>
</dbReference>
<dbReference type="InterPro" id="IPR050226">
    <property type="entry name" value="NagZ_Beta-hexosaminidase"/>
</dbReference>
<dbReference type="OrthoDB" id="9805821at2"/>
<evidence type="ECO:0000313" key="6">
    <source>
        <dbReference type="Proteomes" id="UP000291483"/>
    </source>
</evidence>
<dbReference type="PANTHER" id="PTHR30480:SF16">
    <property type="entry name" value="GLYCOSIDE HYDROLASE FAMILY 3 DOMAIN PROTEIN"/>
    <property type="match status" value="1"/>
</dbReference>
<dbReference type="Proteomes" id="UP000291483">
    <property type="component" value="Unassembled WGS sequence"/>
</dbReference>
<evidence type="ECO:0000313" key="5">
    <source>
        <dbReference type="EMBL" id="RZU64261.1"/>
    </source>
</evidence>
<reference evidence="5 6" key="1">
    <citation type="submission" date="2019-02" db="EMBL/GenBank/DDBJ databases">
        <title>Sequencing the genomes of 1000 actinobacteria strains.</title>
        <authorList>
            <person name="Klenk H.-P."/>
        </authorList>
    </citation>
    <scope>NUCLEOTIDE SEQUENCE [LARGE SCALE GENOMIC DNA]</scope>
    <source>
        <strain evidence="5 6">DSM 18319</strain>
    </source>
</reference>
<name>A0A4Q8AJS4_9MICO</name>
<comment type="caution">
    <text evidence="5">The sequence shown here is derived from an EMBL/GenBank/DDBJ whole genome shotgun (WGS) entry which is preliminary data.</text>
</comment>
<dbReference type="GO" id="GO:0005975">
    <property type="term" value="P:carbohydrate metabolic process"/>
    <property type="evidence" value="ECO:0007669"/>
    <property type="project" value="InterPro"/>
</dbReference>
<comment type="similarity">
    <text evidence="1">Belongs to the glycosyl hydrolase 3 family.</text>
</comment>
<dbReference type="SUPFAM" id="SSF51445">
    <property type="entry name" value="(Trans)glycosidases"/>
    <property type="match status" value="1"/>
</dbReference>
<dbReference type="NCBIfam" id="NF003740">
    <property type="entry name" value="PRK05337.1"/>
    <property type="match status" value="1"/>
</dbReference>
<dbReference type="Gene3D" id="3.20.20.300">
    <property type="entry name" value="Glycoside hydrolase, family 3, N-terminal domain"/>
    <property type="match status" value="1"/>
</dbReference>
<dbReference type="PANTHER" id="PTHR30480">
    <property type="entry name" value="BETA-HEXOSAMINIDASE-RELATED"/>
    <property type="match status" value="1"/>
</dbReference>
<keyword evidence="6" id="KW-1185">Reference proteome</keyword>
<evidence type="ECO:0000256" key="3">
    <source>
        <dbReference type="ARBA" id="ARBA00023295"/>
    </source>
</evidence>
<keyword evidence="3" id="KW-0326">Glycosidase</keyword>
<dbReference type="InterPro" id="IPR019800">
    <property type="entry name" value="Glyco_hydro_3_AS"/>
</dbReference>
<keyword evidence="2" id="KW-0378">Hydrolase</keyword>
<dbReference type="InterPro" id="IPR036962">
    <property type="entry name" value="Glyco_hydro_3_N_sf"/>
</dbReference>
<feature type="domain" description="Glycoside hydrolase family 3 N-terminal" evidence="4">
    <location>
        <begin position="41"/>
        <end position="333"/>
    </location>
</feature>
<evidence type="ECO:0000259" key="4">
    <source>
        <dbReference type="Pfam" id="PF00933"/>
    </source>
</evidence>
<proteinExistence type="inferred from homology"/>
<dbReference type="GO" id="GO:0004553">
    <property type="term" value="F:hydrolase activity, hydrolyzing O-glycosyl compounds"/>
    <property type="evidence" value="ECO:0007669"/>
    <property type="project" value="InterPro"/>
</dbReference>
<gene>
    <name evidence="5" type="ORF">EV379_0555</name>
</gene>
<evidence type="ECO:0000256" key="1">
    <source>
        <dbReference type="ARBA" id="ARBA00005336"/>
    </source>
</evidence>
<accession>A0A4Q8AJS4</accession>
<dbReference type="GO" id="GO:0009254">
    <property type="term" value="P:peptidoglycan turnover"/>
    <property type="evidence" value="ECO:0007669"/>
    <property type="project" value="TreeGrafter"/>
</dbReference>
<sequence>MTLLANDQATQAELLRRVSTTLLPGFVGTVLPEWLAARLRDGLGGVCLFGMNIESGHQLRELTAAIRAANPHAIIAIDEEGGDVTRLYYDIGSPYPGAAVLGRGDDLEHTENVGRLVGWELRRSGCNLNFAPSIDINSNSDNPVIGVRSFGVEPERVAAHAAAWIRGHQQTGVAVSAKHFPGHGDTAVDSHLSLPVIERSIDELRERELVPFRAAVAAGARTIMSSHILLPQIDPNQPATFSADILQGLLRTELGFDGVIVSDALDMKGASGVHGIAEAAVRALIAGCDLLCIGTENSDAQMDEIEAALLAAIGSGRLSAERIADAAGRVIRLAEESAVLEAAIPVPDAVDTATDPILSTDRVIDTFAVSERAARWLAAGTRAQTVVRIDTVANIAVGVAPWGPFAEIAEGTVAADPAWLEPNVVPISAAAPTLPALSGPVLVIGKDNHRHGFATAAIDALRAENPEILVIDAGWPSDDRAYADIATFGASRLLGRALLALLNAENRQERLA</sequence>
<dbReference type="AlphaFoldDB" id="A0A4Q8AJS4"/>
<dbReference type="RefSeq" id="WP_130504793.1">
    <property type="nucleotide sequence ID" value="NZ_SHLC01000001.1"/>
</dbReference>
<protein>
    <submittedName>
        <fullName evidence="5">Beta-N-acetylhexosaminidase</fullName>
    </submittedName>
</protein>
<dbReference type="PROSITE" id="PS00775">
    <property type="entry name" value="GLYCOSYL_HYDROL_F3"/>
    <property type="match status" value="1"/>
</dbReference>
<dbReference type="EMBL" id="SHLC01000001">
    <property type="protein sequence ID" value="RZU64261.1"/>
    <property type="molecule type" value="Genomic_DNA"/>
</dbReference>
<evidence type="ECO:0000256" key="2">
    <source>
        <dbReference type="ARBA" id="ARBA00022801"/>
    </source>
</evidence>
<dbReference type="Pfam" id="PF00933">
    <property type="entry name" value="Glyco_hydro_3"/>
    <property type="match status" value="1"/>
</dbReference>
<organism evidence="5 6">
    <name type="scientific">Microterricola gilva</name>
    <dbReference type="NCBI Taxonomy" id="393267"/>
    <lineage>
        <taxon>Bacteria</taxon>
        <taxon>Bacillati</taxon>
        <taxon>Actinomycetota</taxon>
        <taxon>Actinomycetes</taxon>
        <taxon>Micrococcales</taxon>
        <taxon>Microbacteriaceae</taxon>
        <taxon>Microterricola</taxon>
    </lineage>
</organism>